<evidence type="ECO:0000256" key="1">
    <source>
        <dbReference type="SAM" id="MobiDB-lite"/>
    </source>
</evidence>
<sequence>MRSTPPAASPWRKSSHSNAEGHRVEVAVWRKSTHSNAMGNCVEAGNGPGVVAVRDSKNPDGPVLAFTPDAWRSFLDAVRSGAV</sequence>
<evidence type="ECO:0000259" key="2">
    <source>
        <dbReference type="Pfam" id="PF04149"/>
    </source>
</evidence>
<dbReference type="EMBL" id="VFPQ01000001">
    <property type="protein sequence ID" value="TQM73932.1"/>
    <property type="molecule type" value="Genomic_DNA"/>
</dbReference>
<gene>
    <name evidence="3" type="ORF">FHX40_0590</name>
</gene>
<reference evidence="3 4" key="1">
    <citation type="submission" date="2019-06" db="EMBL/GenBank/DDBJ databases">
        <title>Sequencing the genomes of 1000 actinobacteria strains.</title>
        <authorList>
            <person name="Klenk H.-P."/>
        </authorList>
    </citation>
    <scope>NUCLEOTIDE SEQUENCE [LARGE SCALE GENOMIC DNA]</scope>
    <source>
        <strain evidence="3 4">DSM 43186</strain>
    </source>
</reference>
<name>A0A543ITQ2_9ACTN</name>
<dbReference type="RefSeq" id="WP_142258173.1">
    <property type="nucleotide sequence ID" value="NZ_BMPV01000008.1"/>
</dbReference>
<organism evidence="3 4">
    <name type="scientific">Thermopolyspora flexuosa</name>
    <dbReference type="NCBI Taxonomy" id="103836"/>
    <lineage>
        <taxon>Bacteria</taxon>
        <taxon>Bacillati</taxon>
        <taxon>Actinomycetota</taxon>
        <taxon>Actinomycetes</taxon>
        <taxon>Streptosporangiales</taxon>
        <taxon>Streptosporangiaceae</taxon>
        <taxon>Thermopolyspora</taxon>
    </lineage>
</organism>
<dbReference type="Pfam" id="PF04149">
    <property type="entry name" value="DUF397"/>
    <property type="match status" value="1"/>
</dbReference>
<feature type="domain" description="DUF397" evidence="2">
    <location>
        <begin position="27"/>
        <end position="79"/>
    </location>
</feature>
<evidence type="ECO:0000313" key="4">
    <source>
        <dbReference type="Proteomes" id="UP000319213"/>
    </source>
</evidence>
<dbReference type="Proteomes" id="UP000319213">
    <property type="component" value="Unassembled WGS sequence"/>
</dbReference>
<feature type="region of interest" description="Disordered" evidence="1">
    <location>
        <begin position="1"/>
        <end position="22"/>
    </location>
</feature>
<dbReference type="OrthoDB" id="3480599at2"/>
<evidence type="ECO:0000313" key="3">
    <source>
        <dbReference type="EMBL" id="TQM73932.1"/>
    </source>
</evidence>
<dbReference type="AlphaFoldDB" id="A0A543ITQ2"/>
<comment type="caution">
    <text evidence="3">The sequence shown here is derived from an EMBL/GenBank/DDBJ whole genome shotgun (WGS) entry which is preliminary data.</text>
</comment>
<keyword evidence="4" id="KW-1185">Reference proteome</keyword>
<proteinExistence type="predicted"/>
<accession>A0A543ITQ2</accession>
<dbReference type="InterPro" id="IPR007278">
    <property type="entry name" value="DUF397"/>
</dbReference>
<protein>
    <submittedName>
        <fullName evidence="3">Uncharacterized protein DUF397</fullName>
    </submittedName>
</protein>